<feature type="non-terminal residue" evidence="1">
    <location>
        <position position="1"/>
    </location>
</feature>
<evidence type="ECO:0000313" key="1">
    <source>
        <dbReference type="EMBL" id="GMT10060.1"/>
    </source>
</evidence>
<organism evidence="1 2">
    <name type="scientific">Pristionchus fissidentatus</name>
    <dbReference type="NCBI Taxonomy" id="1538716"/>
    <lineage>
        <taxon>Eukaryota</taxon>
        <taxon>Metazoa</taxon>
        <taxon>Ecdysozoa</taxon>
        <taxon>Nematoda</taxon>
        <taxon>Chromadorea</taxon>
        <taxon>Rhabditida</taxon>
        <taxon>Rhabditina</taxon>
        <taxon>Diplogasteromorpha</taxon>
        <taxon>Diplogasteroidea</taxon>
        <taxon>Neodiplogasteridae</taxon>
        <taxon>Pristionchus</taxon>
    </lineage>
</organism>
<name>A0AAV5UV84_9BILA</name>
<comment type="caution">
    <text evidence="1">The sequence shown here is derived from an EMBL/GenBank/DDBJ whole genome shotgun (WGS) entry which is preliminary data.</text>
</comment>
<sequence>IGVSMSTLLHYSSSKLKLISLPNKSCDRVLLQKRTTIRRIRMNDRTAMRRLFRLIRQAYSSIIFFTFCLSERRILPKSSLPQISRMSFISNFTRLLLSVSTIRTSSAYSFIHVSSYILCIDEYDPSSIDQSPATT</sequence>
<feature type="non-terminal residue" evidence="1">
    <location>
        <position position="135"/>
    </location>
</feature>
<keyword evidence="2" id="KW-1185">Reference proteome</keyword>
<evidence type="ECO:0008006" key="3">
    <source>
        <dbReference type="Google" id="ProtNLM"/>
    </source>
</evidence>
<dbReference type="EMBL" id="BTSY01000001">
    <property type="protein sequence ID" value="GMT10060.1"/>
    <property type="molecule type" value="Genomic_DNA"/>
</dbReference>
<dbReference type="AlphaFoldDB" id="A0AAV5UV84"/>
<evidence type="ECO:0000313" key="2">
    <source>
        <dbReference type="Proteomes" id="UP001432322"/>
    </source>
</evidence>
<gene>
    <name evidence="1" type="ORF">PFISCL1PPCAC_1357</name>
</gene>
<reference evidence="1" key="1">
    <citation type="submission" date="2023-10" db="EMBL/GenBank/DDBJ databases">
        <title>Genome assembly of Pristionchus species.</title>
        <authorList>
            <person name="Yoshida K."/>
            <person name="Sommer R.J."/>
        </authorList>
    </citation>
    <scope>NUCLEOTIDE SEQUENCE</scope>
    <source>
        <strain evidence="1">RS5133</strain>
    </source>
</reference>
<proteinExistence type="predicted"/>
<accession>A0AAV5UV84</accession>
<dbReference type="Proteomes" id="UP001432322">
    <property type="component" value="Unassembled WGS sequence"/>
</dbReference>
<protein>
    <recommendedName>
        <fullName evidence="3">G protein-coupled receptor</fullName>
    </recommendedName>
</protein>